<dbReference type="EMBL" id="JXOK01000061">
    <property type="protein sequence ID" value="KIN10093.1"/>
    <property type="molecule type" value="Genomic_DNA"/>
</dbReference>
<evidence type="ECO:0000313" key="7">
    <source>
        <dbReference type="EMBL" id="KIN10093.1"/>
    </source>
</evidence>
<accession>A0A0C3E6V0</accession>
<comment type="subcellular location">
    <subcellularLocation>
        <location evidence="1">Cell membrane</location>
        <topology evidence="1">Multi-pass membrane protein</topology>
    </subcellularLocation>
</comment>
<dbReference type="InterPro" id="IPR001123">
    <property type="entry name" value="LeuE-type"/>
</dbReference>
<reference evidence="7 8" key="1">
    <citation type="submission" date="2015-01" db="EMBL/GenBank/DDBJ databases">
        <title>Draft genome of Vibrio mytili type strain CAIM 528.</title>
        <authorList>
            <person name="Gonzalez-Castillo A."/>
            <person name="Gomez-Gil B."/>
            <person name="Enciso-Ibarra J."/>
        </authorList>
    </citation>
    <scope>NUCLEOTIDE SEQUENCE [LARGE SCALE GENOMIC DNA]</scope>
    <source>
        <strain evidence="7 8">CAIM 528</strain>
    </source>
</reference>
<evidence type="ECO:0000313" key="8">
    <source>
        <dbReference type="Proteomes" id="UP000031977"/>
    </source>
</evidence>
<dbReference type="Proteomes" id="UP000031977">
    <property type="component" value="Unassembled WGS sequence"/>
</dbReference>
<name>A0A0C3E6V0_9VIBR</name>
<feature type="transmembrane region" description="Helical" evidence="6">
    <location>
        <begin position="184"/>
        <end position="201"/>
    </location>
</feature>
<feature type="transmembrane region" description="Helical" evidence="6">
    <location>
        <begin position="6"/>
        <end position="25"/>
    </location>
</feature>
<dbReference type="PANTHER" id="PTHR30086">
    <property type="entry name" value="ARGININE EXPORTER PROTEIN ARGO"/>
    <property type="match status" value="1"/>
</dbReference>
<evidence type="ECO:0000256" key="2">
    <source>
        <dbReference type="ARBA" id="ARBA00022475"/>
    </source>
</evidence>
<dbReference type="RefSeq" id="WP_041156343.1">
    <property type="nucleotide sequence ID" value="NZ_CBCRVP010000016.1"/>
</dbReference>
<sequence>MEIFSLALLGILIVVSPGADFVLVLKNSLNQGRRAGILSAIGISLAITIHITYSMLGISYLISQNEWLFNLIRYLGAAYLIYLGLRGIFNSATKSTEGKNGQQSALLWQYFWQGFLCNVLNPKTMLFFLSIFSQVIDPDADTQYLALIYGIYMIALHGLWFSIVAVLFTSDRLQAFLFKIKHRLNQICGAGLLVFGAMLGLKT</sequence>
<keyword evidence="4 6" id="KW-1133">Transmembrane helix</keyword>
<keyword evidence="8" id="KW-1185">Reference proteome</keyword>
<gene>
    <name evidence="7" type="ORF">SU60_15665</name>
</gene>
<evidence type="ECO:0000256" key="6">
    <source>
        <dbReference type="SAM" id="Phobius"/>
    </source>
</evidence>
<comment type="caution">
    <text evidence="7">The sequence shown here is derived from an EMBL/GenBank/DDBJ whole genome shotgun (WGS) entry which is preliminary data.</text>
</comment>
<feature type="transmembrane region" description="Helical" evidence="6">
    <location>
        <begin position="37"/>
        <end position="62"/>
    </location>
</feature>
<proteinExistence type="predicted"/>
<feature type="transmembrane region" description="Helical" evidence="6">
    <location>
        <begin position="68"/>
        <end position="89"/>
    </location>
</feature>
<keyword evidence="5 6" id="KW-0472">Membrane</keyword>
<evidence type="ECO:0000256" key="4">
    <source>
        <dbReference type="ARBA" id="ARBA00022989"/>
    </source>
</evidence>
<evidence type="ECO:0000256" key="1">
    <source>
        <dbReference type="ARBA" id="ARBA00004651"/>
    </source>
</evidence>
<keyword evidence="2" id="KW-1003">Cell membrane</keyword>
<dbReference type="AlphaFoldDB" id="A0A0C3E6V0"/>
<dbReference type="PIRSF" id="PIRSF006324">
    <property type="entry name" value="LeuE"/>
    <property type="match status" value="1"/>
</dbReference>
<keyword evidence="3 6" id="KW-0812">Transmembrane</keyword>
<evidence type="ECO:0000256" key="5">
    <source>
        <dbReference type="ARBA" id="ARBA00023136"/>
    </source>
</evidence>
<dbReference type="Pfam" id="PF01810">
    <property type="entry name" value="LysE"/>
    <property type="match status" value="1"/>
</dbReference>
<feature type="transmembrane region" description="Helical" evidence="6">
    <location>
        <begin position="110"/>
        <end position="132"/>
    </location>
</feature>
<dbReference type="STRING" id="50718.SU60_15665"/>
<feature type="transmembrane region" description="Helical" evidence="6">
    <location>
        <begin position="144"/>
        <end position="168"/>
    </location>
</feature>
<dbReference type="OrthoDB" id="9804822at2"/>
<dbReference type="GO" id="GO:0005886">
    <property type="term" value="C:plasma membrane"/>
    <property type="evidence" value="ECO:0007669"/>
    <property type="project" value="UniProtKB-SubCell"/>
</dbReference>
<protein>
    <submittedName>
        <fullName evidence="7">Lysine transporter LysE</fullName>
    </submittedName>
</protein>
<dbReference type="GO" id="GO:0015171">
    <property type="term" value="F:amino acid transmembrane transporter activity"/>
    <property type="evidence" value="ECO:0007669"/>
    <property type="project" value="TreeGrafter"/>
</dbReference>
<evidence type="ECO:0000256" key="3">
    <source>
        <dbReference type="ARBA" id="ARBA00022692"/>
    </source>
</evidence>
<organism evidence="7 8">
    <name type="scientific">Vibrio mytili</name>
    <dbReference type="NCBI Taxonomy" id="50718"/>
    <lineage>
        <taxon>Bacteria</taxon>
        <taxon>Pseudomonadati</taxon>
        <taxon>Pseudomonadota</taxon>
        <taxon>Gammaproteobacteria</taxon>
        <taxon>Vibrionales</taxon>
        <taxon>Vibrionaceae</taxon>
        <taxon>Vibrio</taxon>
    </lineage>
</organism>
<dbReference type="PANTHER" id="PTHR30086:SF21">
    <property type="entry name" value="TRANSPORT PROTEIN"/>
    <property type="match status" value="1"/>
</dbReference>